<dbReference type="PANTHER" id="PTHR40037:SF1">
    <property type="entry name" value="PHOSPHOESTERASE SAOUHSC_00951-RELATED"/>
    <property type="match status" value="1"/>
</dbReference>
<comment type="caution">
    <text evidence="1">The sequence shown here is derived from an EMBL/GenBank/DDBJ whole genome shotgun (WGS) entry which is preliminary data.</text>
</comment>
<dbReference type="Gene3D" id="3.90.1140.10">
    <property type="entry name" value="Cyclic phosphodiesterase"/>
    <property type="match status" value="1"/>
</dbReference>
<dbReference type="InterPro" id="IPR009097">
    <property type="entry name" value="Cyclic_Pdiesterase"/>
</dbReference>
<proteinExistence type="predicted"/>
<dbReference type="Proteomes" id="UP001155280">
    <property type="component" value="Unassembled WGS sequence"/>
</dbReference>
<dbReference type="RefSeq" id="WP_241551599.1">
    <property type="nucleotide sequence ID" value="NZ_JANCNS010000002.1"/>
</dbReference>
<keyword evidence="2" id="KW-1185">Reference proteome</keyword>
<gene>
    <name evidence="1" type="ORF">MKO06_07710</name>
</gene>
<dbReference type="AlphaFoldDB" id="A0A9X2KWE5"/>
<protein>
    <submittedName>
        <fullName evidence="1">2'-5' RNA ligase family protein</fullName>
    </submittedName>
</protein>
<dbReference type="PANTHER" id="PTHR40037">
    <property type="entry name" value="PHOSPHOESTERASE YJCG-RELATED"/>
    <property type="match status" value="1"/>
</dbReference>
<evidence type="ECO:0000313" key="2">
    <source>
        <dbReference type="Proteomes" id="UP001155280"/>
    </source>
</evidence>
<reference evidence="1" key="1">
    <citation type="submission" date="2022-07" db="EMBL/GenBank/DDBJ databases">
        <title>Gramela sediminis sp. nov., isolated from deep-sea sediment of the Indian Ocean.</title>
        <authorList>
            <person name="Shi H."/>
        </authorList>
    </citation>
    <scope>NUCLEOTIDE SEQUENCE</scope>
    <source>
        <strain evidence="1">GC03-9</strain>
    </source>
</reference>
<dbReference type="SUPFAM" id="SSF55144">
    <property type="entry name" value="LigT-like"/>
    <property type="match status" value="1"/>
</dbReference>
<accession>A0A9X2KWE5</accession>
<name>A0A9X2KWE5_9FLAO</name>
<keyword evidence="1" id="KW-0436">Ligase</keyword>
<dbReference type="EMBL" id="JANCNS010000002">
    <property type="protein sequence ID" value="MCP9199785.1"/>
    <property type="molecule type" value="Genomic_DNA"/>
</dbReference>
<organism evidence="1 2">
    <name type="scientific">Christiangramia oceanisediminis</name>
    <dbReference type="NCBI Taxonomy" id="2920386"/>
    <lineage>
        <taxon>Bacteria</taxon>
        <taxon>Pseudomonadati</taxon>
        <taxon>Bacteroidota</taxon>
        <taxon>Flavobacteriia</taxon>
        <taxon>Flavobacteriales</taxon>
        <taxon>Flavobacteriaceae</taxon>
        <taxon>Christiangramia</taxon>
    </lineage>
</organism>
<evidence type="ECO:0000313" key="1">
    <source>
        <dbReference type="EMBL" id="MCP9199785.1"/>
    </source>
</evidence>
<dbReference type="Pfam" id="PF13563">
    <property type="entry name" value="2_5_RNA_ligase2"/>
    <property type="match status" value="1"/>
</dbReference>
<dbReference type="GO" id="GO:0016874">
    <property type="term" value="F:ligase activity"/>
    <property type="evidence" value="ECO:0007669"/>
    <property type="project" value="UniProtKB-KW"/>
</dbReference>
<dbReference type="InterPro" id="IPR050580">
    <property type="entry name" value="2H_phosphoesterase_YjcG-like"/>
</dbReference>
<sequence>MSTKRDPLYFICLMPPSGIKSEIEKIKKEIQAEFGISHALKLPAHITVKIPFRFNENKEASLLKKLQNFSAELKPISINLKDFGRFDKKVIFINVLDHEPIIQLHTNLQGFIGELTQLKKHELASKIHPHVTIATRDLKRTDFPQVWANFKDRYFAASFIAKHLFLLKHNGKTWDILRKFDFNKE</sequence>